<feature type="transmembrane region" description="Helical" evidence="1">
    <location>
        <begin position="94"/>
        <end position="113"/>
    </location>
</feature>
<dbReference type="AlphaFoldDB" id="A0A2N8SLQ2"/>
<feature type="transmembrane region" description="Helical" evidence="1">
    <location>
        <begin position="70"/>
        <end position="88"/>
    </location>
</feature>
<dbReference type="EMBL" id="POUW01000009">
    <property type="protein sequence ID" value="PNG03403.1"/>
    <property type="molecule type" value="Genomic_DNA"/>
</dbReference>
<evidence type="ECO:0000256" key="1">
    <source>
        <dbReference type="SAM" id="Phobius"/>
    </source>
</evidence>
<keyword evidence="1" id="KW-0472">Membrane</keyword>
<accession>A0A2N8SLQ2</accession>
<keyword evidence="1" id="KW-0812">Transmembrane</keyword>
<protein>
    <submittedName>
        <fullName evidence="2">Uncharacterized protein</fullName>
    </submittedName>
</protein>
<sequence length="139" mass="15422">MLWCFSSSLFLYYFAVASSVGESLYFGYLNFIALLFGGSISYHVLIELLKINQSESNEASWRLLLKKLTILQAGYVLAAVSVFSGIKLGGIEGFILAMAGLVSGYFWVMHFLVRAMKQMESLFGIKWFGAEGQSNATND</sequence>
<comment type="caution">
    <text evidence="2">The sequence shown here is derived from an EMBL/GenBank/DDBJ whole genome shotgun (WGS) entry which is preliminary data.</text>
</comment>
<evidence type="ECO:0000313" key="3">
    <source>
        <dbReference type="Proteomes" id="UP000235897"/>
    </source>
</evidence>
<organism evidence="2 3">
    <name type="scientific">Stutzerimonas stutzeri</name>
    <name type="common">Pseudomonas stutzeri</name>
    <dbReference type="NCBI Taxonomy" id="316"/>
    <lineage>
        <taxon>Bacteria</taxon>
        <taxon>Pseudomonadati</taxon>
        <taxon>Pseudomonadota</taxon>
        <taxon>Gammaproteobacteria</taxon>
        <taxon>Pseudomonadales</taxon>
        <taxon>Pseudomonadaceae</taxon>
        <taxon>Stutzerimonas</taxon>
    </lineage>
</organism>
<reference evidence="2 3" key="1">
    <citation type="submission" date="2018-01" db="EMBL/GenBank/DDBJ databases">
        <title>Denitrification phenotypes of diverse strains of Pseudomonas stutzeri.</title>
        <authorList>
            <person name="Milligan D.A."/>
            <person name="Bergaust L."/>
            <person name="Bakken L.R."/>
            <person name="Frostegard A."/>
        </authorList>
    </citation>
    <scope>NUCLEOTIDE SEQUENCE [LARGE SCALE GENOMIC DNA]</scope>
    <source>
        <strain evidence="2 3">28a3</strain>
    </source>
</reference>
<feature type="transmembrane region" description="Helical" evidence="1">
    <location>
        <begin position="27"/>
        <end position="49"/>
    </location>
</feature>
<evidence type="ECO:0000313" key="2">
    <source>
        <dbReference type="EMBL" id="PNG03403.1"/>
    </source>
</evidence>
<name>A0A2N8SLQ2_STUST</name>
<keyword evidence="1" id="KW-1133">Transmembrane helix</keyword>
<gene>
    <name evidence="2" type="ORF">CXL00_19700</name>
</gene>
<dbReference type="Proteomes" id="UP000235897">
    <property type="component" value="Unassembled WGS sequence"/>
</dbReference>
<proteinExistence type="predicted"/>